<dbReference type="GO" id="GO:0009099">
    <property type="term" value="P:L-valine biosynthetic process"/>
    <property type="evidence" value="ECO:0007669"/>
    <property type="project" value="UniProtKB-UniRule"/>
</dbReference>
<evidence type="ECO:0000256" key="2">
    <source>
        <dbReference type="ARBA" id="ARBA00048670"/>
    </source>
</evidence>
<dbReference type="PANTHER" id="PTHR30239:SF0">
    <property type="entry name" value="ACETOLACTATE SYNTHASE SMALL SUBUNIT 1, CHLOROPLASTIC"/>
    <property type="match status" value="1"/>
</dbReference>
<dbReference type="UniPathway" id="UPA00047">
    <property type="reaction ID" value="UER00055"/>
</dbReference>
<dbReference type="InterPro" id="IPR002912">
    <property type="entry name" value="ACT_dom"/>
</dbReference>
<dbReference type="PROSITE" id="PS51671">
    <property type="entry name" value="ACT"/>
    <property type="match status" value="1"/>
</dbReference>
<dbReference type="GO" id="GO:0003984">
    <property type="term" value="F:acetolactate synthase activity"/>
    <property type="evidence" value="ECO:0007669"/>
    <property type="project" value="UniProtKB-UniRule"/>
</dbReference>
<dbReference type="InterPro" id="IPR027271">
    <property type="entry name" value="Acetolactate_synth/TF_NikR_C"/>
</dbReference>
<dbReference type="SUPFAM" id="SSF55021">
    <property type="entry name" value="ACT-like"/>
    <property type="match status" value="2"/>
</dbReference>
<proteinExistence type="inferred from homology"/>
<dbReference type="GO" id="GO:0005829">
    <property type="term" value="C:cytosol"/>
    <property type="evidence" value="ECO:0007669"/>
    <property type="project" value="TreeGrafter"/>
</dbReference>
<keyword evidence="3" id="KW-0028">Amino-acid biosynthesis</keyword>
<dbReference type="Pfam" id="PF10369">
    <property type="entry name" value="ALS_ss_C"/>
    <property type="match status" value="1"/>
</dbReference>
<dbReference type="InterPro" id="IPR004789">
    <property type="entry name" value="Acetalactate_synth_ssu"/>
</dbReference>
<keyword evidence="3" id="KW-0100">Branched-chain amino acid biosynthesis</keyword>
<dbReference type="GO" id="GO:1990610">
    <property type="term" value="F:acetolactate synthase regulator activity"/>
    <property type="evidence" value="ECO:0007669"/>
    <property type="project" value="UniProtKB-UniRule"/>
</dbReference>
<comment type="catalytic activity">
    <reaction evidence="2 3">
        <text>2 pyruvate + H(+) = (2S)-2-acetolactate + CO2</text>
        <dbReference type="Rhea" id="RHEA:25249"/>
        <dbReference type="ChEBI" id="CHEBI:15361"/>
        <dbReference type="ChEBI" id="CHEBI:15378"/>
        <dbReference type="ChEBI" id="CHEBI:16526"/>
        <dbReference type="ChEBI" id="CHEBI:58476"/>
        <dbReference type="EC" id="2.2.1.6"/>
    </reaction>
</comment>
<dbReference type="AlphaFoldDB" id="A0A1M5VD74"/>
<dbReference type="Proteomes" id="UP000184112">
    <property type="component" value="Unassembled WGS sequence"/>
</dbReference>
<evidence type="ECO:0000259" key="4">
    <source>
        <dbReference type="PROSITE" id="PS51671"/>
    </source>
</evidence>
<dbReference type="Gene3D" id="3.30.70.1150">
    <property type="entry name" value="ACT-like. Chain A, domain 2"/>
    <property type="match status" value="1"/>
</dbReference>
<dbReference type="InterPro" id="IPR054480">
    <property type="entry name" value="AHAS_small-like_ACT"/>
</dbReference>
<comment type="pathway">
    <text evidence="3">Amino-acid biosynthesis; L-isoleucine biosynthesis; L-isoleucine from 2-oxobutanoate: step 1/4.</text>
</comment>
<keyword evidence="3" id="KW-0808">Transferase</keyword>
<sequence length="167" mass="19545">MKQEYTFTAYTEDQMGLLNKITIILSRRKISIKSLNISTCEIDKMYRCTLVIEETFEIARNIALQIEKIIEVFKCYCSTNEEIIWKQMGLFKVITSSFINEENMNHLLRKQSVRFITIEKDFIVFEATGQEEELDNLAAELRNFGLIEFIKTARIAVVNNSNAFDIY</sequence>
<comment type="subunit">
    <text evidence="1 3">Dimer of large and small chains.</text>
</comment>
<protein>
    <recommendedName>
        <fullName evidence="3">Acetolactate synthase small subunit</fullName>
        <shortName evidence="3">AHAS</shortName>
        <shortName evidence="3">ALS</shortName>
        <ecNumber evidence="3">2.2.1.6</ecNumber>
    </recommendedName>
    <alternativeName>
        <fullName evidence="3">Acetohydroxy-acid synthase small subunit</fullName>
    </alternativeName>
</protein>
<dbReference type="UniPathway" id="UPA00049">
    <property type="reaction ID" value="UER00059"/>
</dbReference>
<comment type="pathway">
    <text evidence="3">Amino-acid biosynthesis; L-valine biosynthesis; L-valine from pyruvate: step 1/4.</text>
</comment>
<evidence type="ECO:0000256" key="3">
    <source>
        <dbReference type="RuleBase" id="RU368092"/>
    </source>
</evidence>
<evidence type="ECO:0000313" key="6">
    <source>
        <dbReference type="Proteomes" id="UP000184112"/>
    </source>
</evidence>
<dbReference type="EMBL" id="FQWH01000017">
    <property type="protein sequence ID" value="SHH73177.1"/>
    <property type="molecule type" value="Genomic_DNA"/>
</dbReference>
<dbReference type="RefSeq" id="WP_073411408.1">
    <property type="nucleotide sequence ID" value="NZ_FQWH01000017.1"/>
</dbReference>
<dbReference type="GO" id="GO:0009097">
    <property type="term" value="P:isoleucine biosynthetic process"/>
    <property type="evidence" value="ECO:0007669"/>
    <property type="project" value="UniProtKB-UniRule"/>
</dbReference>
<accession>A0A1M5VD74</accession>
<comment type="function">
    <text evidence="3">Catalyzes the conversion of 2 pyruvate molecules into acetolactate in the first common step of the biosynthetic pathway of the branched-amino acids such as leucine, isoleucine, and valine.</text>
</comment>
<dbReference type="PANTHER" id="PTHR30239">
    <property type="entry name" value="ACETOLACTATE SYNTHASE SMALL SUBUNIT"/>
    <property type="match status" value="1"/>
</dbReference>
<dbReference type="Gene3D" id="3.30.70.260">
    <property type="match status" value="1"/>
</dbReference>
<feature type="domain" description="ACT" evidence="4">
    <location>
        <begin position="6"/>
        <end position="85"/>
    </location>
</feature>
<evidence type="ECO:0000256" key="1">
    <source>
        <dbReference type="ARBA" id="ARBA00011744"/>
    </source>
</evidence>
<dbReference type="NCBIfam" id="TIGR00119">
    <property type="entry name" value="acolac_sm"/>
    <property type="match status" value="1"/>
</dbReference>
<dbReference type="EC" id="2.2.1.6" evidence="3"/>
<gene>
    <name evidence="5" type="ORF">SAMN05444388_1171</name>
</gene>
<reference evidence="5 6" key="1">
    <citation type="submission" date="2016-11" db="EMBL/GenBank/DDBJ databases">
        <authorList>
            <person name="Jaros S."/>
            <person name="Januszkiewicz K."/>
            <person name="Wedrychowicz H."/>
        </authorList>
    </citation>
    <scope>NUCLEOTIDE SEQUENCE [LARGE SCALE GENOMIC DNA]</scope>
    <source>
        <strain evidence="5 6">DSM 6792</strain>
    </source>
</reference>
<evidence type="ECO:0000313" key="5">
    <source>
        <dbReference type="EMBL" id="SHH73177.1"/>
    </source>
</evidence>
<organism evidence="5 6">
    <name type="scientific">Flavobacterium johnsoniae</name>
    <name type="common">Cytophaga johnsonae</name>
    <dbReference type="NCBI Taxonomy" id="986"/>
    <lineage>
        <taxon>Bacteria</taxon>
        <taxon>Pseudomonadati</taxon>
        <taxon>Bacteroidota</taxon>
        <taxon>Flavobacteriia</taxon>
        <taxon>Flavobacteriales</taxon>
        <taxon>Flavobacteriaceae</taxon>
        <taxon>Flavobacterium</taxon>
    </lineage>
</organism>
<dbReference type="InterPro" id="IPR045865">
    <property type="entry name" value="ACT-like_dom_sf"/>
</dbReference>
<name>A0A1M5VD74_FLAJO</name>
<comment type="similarity">
    <text evidence="3">Belongs to the acetolactate synthase small subunit family.</text>
</comment>
<dbReference type="InterPro" id="IPR019455">
    <property type="entry name" value="Acetolactate_synth_ssu_C"/>
</dbReference>
<dbReference type="Pfam" id="PF22629">
    <property type="entry name" value="ACT_AHAS_ss"/>
    <property type="match status" value="1"/>
</dbReference>